<dbReference type="EMBL" id="KI276484">
    <property type="protein sequence ID" value="ESA21385.1"/>
    <property type="molecule type" value="Genomic_DNA"/>
</dbReference>
<organism evidence="1">
    <name type="scientific">Rhizophagus irregularis (strain DAOM 181602 / DAOM 197198 / MUCL 43194)</name>
    <name type="common">Arbuscular mycorrhizal fungus</name>
    <name type="synonym">Glomus intraradices</name>
    <dbReference type="NCBI Taxonomy" id="747089"/>
    <lineage>
        <taxon>Eukaryota</taxon>
        <taxon>Fungi</taxon>
        <taxon>Fungi incertae sedis</taxon>
        <taxon>Mucoromycota</taxon>
        <taxon>Glomeromycotina</taxon>
        <taxon>Glomeromycetes</taxon>
        <taxon>Glomerales</taxon>
        <taxon>Glomeraceae</taxon>
        <taxon>Rhizophagus</taxon>
    </lineage>
</organism>
<dbReference type="HOGENOM" id="CLU_2513789_0_0_1"/>
<reference evidence="1" key="1">
    <citation type="submission" date="2013-07" db="EMBL/GenBank/DDBJ databases">
        <title>The genome of an arbuscular mycorrhizal fungus provides insights into the evolution of the oldest plant symbiosis.</title>
        <authorList>
            <consortium name="DOE Joint Genome Institute"/>
            <person name="Tisserant E."/>
            <person name="Malbreil M."/>
            <person name="Kuo A."/>
            <person name="Kohler A."/>
            <person name="Symeonidi A."/>
            <person name="Balestrini R."/>
            <person name="Charron P."/>
            <person name="Duensing N."/>
            <person name="Frei-dit-Frey N."/>
            <person name="Gianinazzi-Pearson V."/>
            <person name="Gilbert B."/>
            <person name="Handa Y."/>
            <person name="Hijri M."/>
            <person name="Kaul R."/>
            <person name="Kawaguchi M."/>
            <person name="Krajinski F."/>
            <person name="Lammers P."/>
            <person name="Lapierre D."/>
            <person name="Masclaux F.G."/>
            <person name="Murat C."/>
            <person name="Morin E."/>
            <person name="Ndikumana S."/>
            <person name="Pagni M."/>
            <person name="Petitpierre D."/>
            <person name="Requena N."/>
            <person name="Rosikiewicz P."/>
            <person name="Riley R."/>
            <person name="Saito K."/>
            <person name="San Clemente H."/>
            <person name="Shapiro H."/>
            <person name="van Tuinen D."/>
            <person name="Becard G."/>
            <person name="Bonfante P."/>
            <person name="Paszkowski U."/>
            <person name="Shachar-Hill Y."/>
            <person name="Young J.P."/>
            <person name="Sanders I.R."/>
            <person name="Henrissat B."/>
            <person name="Rensing S.A."/>
            <person name="Grigoriev I.V."/>
            <person name="Corradi N."/>
            <person name="Roux C."/>
            <person name="Martin F."/>
        </authorList>
    </citation>
    <scope>NUCLEOTIDE SEQUENCE</scope>
    <source>
        <strain evidence="1">DAOM 197198</strain>
    </source>
</reference>
<protein>
    <submittedName>
        <fullName evidence="1">Uncharacterized protein</fullName>
    </submittedName>
</protein>
<dbReference type="AlphaFoldDB" id="U9ULW7"/>
<accession>U9ULW7</accession>
<evidence type="ECO:0000313" key="1">
    <source>
        <dbReference type="EMBL" id="ESA21385.1"/>
    </source>
</evidence>
<sequence length="85" mass="9156">MVISGHQWQIDIIGSLGSLPYGKSAVISPRLAITMLFVPCTSIVIPFSNVFISVTNGAINSSKQPPNGTKPNTKWFLSLKLLAEI</sequence>
<gene>
    <name evidence="1" type="ORF">GLOINDRAFT_17532</name>
</gene>
<name>U9ULW7_RHIID</name>
<proteinExistence type="predicted"/>